<proteinExistence type="predicted"/>
<evidence type="ECO:0000256" key="1">
    <source>
        <dbReference type="ARBA" id="ARBA00023015"/>
    </source>
</evidence>
<comment type="caution">
    <text evidence="5">The sequence shown here is derived from an EMBL/GenBank/DDBJ whole genome shotgun (WGS) entry which is preliminary data.</text>
</comment>
<organism evidence="5 6">
    <name type="scientific">Flammeovirga aprica JL-4</name>
    <dbReference type="NCBI Taxonomy" id="694437"/>
    <lineage>
        <taxon>Bacteria</taxon>
        <taxon>Pseudomonadati</taxon>
        <taxon>Bacteroidota</taxon>
        <taxon>Cytophagia</taxon>
        <taxon>Cytophagales</taxon>
        <taxon>Flammeovirgaceae</taxon>
        <taxon>Flammeovirga</taxon>
    </lineage>
</organism>
<evidence type="ECO:0000256" key="2">
    <source>
        <dbReference type="ARBA" id="ARBA00023125"/>
    </source>
</evidence>
<evidence type="ECO:0000256" key="3">
    <source>
        <dbReference type="ARBA" id="ARBA00023163"/>
    </source>
</evidence>
<protein>
    <submittedName>
        <fullName evidence="5">Helix-turn-helix transcriptional regulator</fullName>
    </submittedName>
</protein>
<dbReference type="SUPFAM" id="SSF46689">
    <property type="entry name" value="Homeodomain-like"/>
    <property type="match status" value="1"/>
</dbReference>
<keyword evidence="2" id="KW-0238">DNA-binding</keyword>
<dbReference type="SMART" id="SM00342">
    <property type="entry name" value="HTH_ARAC"/>
    <property type="match status" value="1"/>
</dbReference>
<dbReference type="GO" id="GO:0043565">
    <property type="term" value="F:sequence-specific DNA binding"/>
    <property type="evidence" value="ECO:0007669"/>
    <property type="project" value="InterPro"/>
</dbReference>
<dbReference type="Pfam" id="PF12833">
    <property type="entry name" value="HTH_18"/>
    <property type="match status" value="1"/>
</dbReference>
<keyword evidence="6" id="KW-1185">Reference proteome</keyword>
<dbReference type="PROSITE" id="PS01124">
    <property type="entry name" value="HTH_ARAC_FAMILY_2"/>
    <property type="match status" value="1"/>
</dbReference>
<dbReference type="PRINTS" id="PR00032">
    <property type="entry name" value="HTHARAC"/>
</dbReference>
<dbReference type="GO" id="GO:0003700">
    <property type="term" value="F:DNA-binding transcription factor activity"/>
    <property type="evidence" value="ECO:0007669"/>
    <property type="project" value="InterPro"/>
</dbReference>
<dbReference type="InterPro" id="IPR018060">
    <property type="entry name" value="HTH_AraC"/>
</dbReference>
<evidence type="ECO:0000313" key="5">
    <source>
        <dbReference type="EMBL" id="NME72661.1"/>
    </source>
</evidence>
<keyword evidence="1" id="KW-0805">Transcription regulation</keyword>
<dbReference type="InterPro" id="IPR020449">
    <property type="entry name" value="Tscrpt_reg_AraC-type_HTH"/>
</dbReference>
<name>A0A7X9S1G8_9BACT</name>
<accession>A0A7X9S1G8</accession>
<dbReference type="EMBL" id="JABANE010000188">
    <property type="protein sequence ID" value="NME72661.1"/>
    <property type="molecule type" value="Genomic_DNA"/>
</dbReference>
<dbReference type="RefSeq" id="WP_169660844.1">
    <property type="nucleotide sequence ID" value="NZ_JABANE010000188.1"/>
</dbReference>
<dbReference type="Gene3D" id="1.10.10.60">
    <property type="entry name" value="Homeodomain-like"/>
    <property type="match status" value="2"/>
</dbReference>
<dbReference type="AlphaFoldDB" id="A0A7X9S1G8"/>
<dbReference type="PANTHER" id="PTHR43280:SF32">
    <property type="entry name" value="TRANSCRIPTIONAL REGULATORY PROTEIN"/>
    <property type="match status" value="1"/>
</dbReference>
<dbReference type="PANTHER" id="PTHR43280">
    <property type="entry name" value="ARAC-FAMILY TRANSCRIPTIONAL REGULATOR"/>
    <property type="match status" value="1"/>
</dbReference>
<evidence type="ECO:0000259" key="4">
    <source>
        <dbReference type="PROSITE" id="PS01124"/>
    </source>
</evidence>
<dbReference type="Proteomes" id="UP000576082">
    <property type="component" value="Unassembled WGS sequence"/>
</dbReference>
<gene>
    <name evidence="5" type="ORF">HHU12_32175</name>
</gene>
<feature type="domain" description="HTH araC/xylS-type" evidence="4">
    <location>
        <begin position="198"/>
        <end position="299"/>
    </location>
</feature>
<keyword evidence="3" id="KW-0804">Transcription</keyword>
<dbReference type="InterPro" id="IPR009057">
    <property type="entry name" value="Homeodomain-like_sf"/>
</dbReference>
<reference evidence="5 6" key="1">
    <citation type="submission" date="2020-04" db="EMBL/GenBank/DDBJ databases">
        <title>Flammeovirga sp. SR4, a novel species isolated from seawater.</title>
        <authorList>
            <person name="Wang X."/>
        </authorList>
    </citation>
    <scope>NUCLEOTIDE SEQUENCE [LARGE SCALE GENOMIC DNA]</scope>
    <source>
        <strain evidence="5 6">ATCC 23126</strain>
    </source>
</reference>
<evidence type="ECO:0000313" key="6">
    <source>
        <dbReference type="Proteomes" id="UP000576082"/>
    </source>
</evidence>
<sequence>MTTYNIKSISDLHYMFGIPKPKHPLISLLDASEIFISEENVGAKVICDFYMISLKDKSCGVEYGRHSFDFKEGLMVFSSPGQVYTPTKPVQKGDIQGWMLYFHKDLIRNTHLGEIMSEFSFFNYDIVEALHLSESEENIIQTAVNNIVSEYSQSDDNHSQRVIVSNLELLLTYCSRFYERQFKTRSVQCKGVISQFEKEIKKYFEAERHLESGLPSVEHFATIAHLSQHYFSDLIKKETGRKPKEHINHFIIEEAKNMLVGTEQSVSEIAYDLGFKYPHYFTRLFKSKTGQTPVEYRNIS</sequence>